<dbReference type="Pfam" id="PF20123">
    <property type="entry name" value="DUF6513"/>
    <property type="match status" value="1"/>
</dbReference>
<dbReference type="AlphaFoldDB" id="A0A5C5VCW5"/>
<dbReference type="InterPro" id="IPR011005">
    <property type="entry name" value="Dihydropteroate_synth-like_sf"/>
</dbReference>
<dbReference type="OrthoDB" id="4029442at2"/>
<gene>
    <name evidence="3" type="ORF">KOR34_03770</name>
</gene>
<dbReference type="InterPro" id="IPR045406">
    <property type="entry name" value="DUF6513"/>
</dbReference>
<evidence type="ECO:0000259" key="2">
    <source>
        <dbReference type="PROSITE" id="PS50972"/>
    </source>
</evidence>
<protein>
    <submittedName>
        <fullName evidence="3">Pterin binding enzyme</fullName>
    </submittedName>
</protein>
<dbReference type="InterPro" id="IPR000489">
    <property type="entry name" value="Pterin-binding_dom"/>
</dbReference>
<reference evidence="3 4" key="1">
    <citation type="submission" date="2019-02" db="EMBL/GenBank/DDBJ databases">
        <title>Deep-cultivation of Planctomycetes and their phenomic and genomic characterization uncovers novel biology.</title>
        <authorList>
            <person name="Wiegand S."/>
            <person name="Jogler M."/>
            <person name="Boedeker C."/>
            <person name="Pinto D."/>
            <person name="Vollmers J."/>
            <person name="Rivas-Marin E."/>
            <person name="Kohn T."/>
            <person name="Peeters S.H."/>
            <person name="Heuer A."/>
            <person name="Rast P."/>
            <person name="Oberbeckmann S."/>
            <person name="Bunk B."/>
            <person name="Jeske O."/>
            <person name="Meyerdierks A."/>
            <person name="Storesund J.E."/>
            <person name="Kallscheuer N."/>
            <person name="Luecker S."/>
            <person name="Lage O.M."/>
            <person name="Pohl T."/>
            <person name="Merkel B.J."/>
            <person name="Hornburger P."/>
            <person name="Mueller R.-W."/>
            <person name="Bruemmer F."/>
            <person name="Labrenz M."/>
            <person name="Spormann A.M."/>
            <person name="Op Den Camp H."/>
            <person name="Overmann J."/>
            <person name="Amann R."/>
            <person name="Jetten M.S.M."/>
            <person name="Mascher T."/>
            <person name="Medema M.H."/>
            <person name="Devos D.P."/>
            <person name="Kaster A.-K."/>
            <person name="Ovreas L."/>
            <person name="Rohde M."/>
            <person name="Galperin M.Y."/>
            <person name="Jogler C."/>
        </authorList>
    </citation>
    <scope>NUCLEOTIDE SEQUENCE [LARGE SCALE GENOMIC DNA]</scope>
    <source>
        <strain evidence="3 4">KOR34</strain>
    </source>
</reference>
<organism evidence="3 4">
    <name type="scientific">Posidoniimonas corsicana</name>
    <dbReference type="NCBI Taxonomy" id="1938618"/>
    <lineage>
        <taxon>Bacteria</taxon>
        <taxon>Pseudomonadati</taxon>
        <taxon>Planctomycetota</taxon>
        <taxon>Planctomycetia</taxon>
        <taxon>Pirellulales</taxon>
        <taxon>Lacipirellulaceae</taxon>
        <taxon>Posidoniimonas</taxon>
    </lineage>
</organism>
<name>A0A5C5VCW5_9BACT</name>
<dbReference type="RefSeq" id="WP_146561697.1">
    <property type="nucleotide sequence ID" value="NZ_SIHJ01000001.1"/>
</dbReference>
<dbReference type="Gene3D" id="3.20.20.20">
    <property type="entry name" value="Dihydropteroate synthase-like"/>
    <property type="match status" value="1"/>
</dbReference>
<evidence type="ECO:0000313" key="4">
    <source>
        <dbReference type="Proteomes" id="UP000316714"/>
    </source>
</evidence>
<comment type="caution">
    <text evidence="3">The sequence shown here is derived from an EMBL/GenBank/DDBJ whole genome shotgun (WGS) entry which is preliminary data.</text>
</comment>
<dbReference type="Pfam" id="PF00809">
    <property type="entry name" value="Pterin_bind"/>
    <property type="match status" value="1"/>
</dbReference>
<accession>A0A5C5VCW5</accession>
<proteinExistence type="predicted"/>
<evidence type="ECO:0000256" key="1">
    <source>
        <dbReference type="SAM" id="MobiDB-lite"/>
    </source>
</evidence>
<feature type="domain" description="Pterin-binding" evidence="2">
    <location>
        <begin position="104"/>
        <end position="363"/>
    </location>
</feature>
<dbReference type="Proteomes" id="UP000316714">
    <property type="component" value="Unassembled WGS sequence"/>
</dbReference>
<feature type="region of interest" description="Disordered" evidence="1">
    <location>
        <begin position="456"/>
        <end position="475"/>
    </location>
</feature>
<sequence>MPERIHFVTGRLAERSLRRLLDALSEELGFKPTVDVLPITVAALMTPDWIAKRIAAPADCERIVVPGCCDGDLTPIERAAGKPVERGPRDLRDLPRFLGGAGPPAEYGAYSIQIVAEINHCPRLSTAEIVEAGRSLAADGADLIDVGCDPGGEWLGVADAVAALRDAGLRVSIDSLNPGEIAAAAAAGAELVLSVNSSNRQAAADWGCEVVVIPDDPKTLAGLDETIDYLANRGVPLRIDPILEPIGFGFADSLTRYAETRRRYPDAEMLMGVGNLTELTEVDSAGVNTLLLGYCQELSIQSVLTTQVIPWAATSVRECDLARRLVHHAVTRQTLPKHVGSGLVSLRGGQTAEVEPQTLAELATQIRDPNYRVFAAAGEVHLVGKGLHLHDRDPFVVFQGLLDAIAAGKVDRPLDASHAFYLGHELSKAATALTLGKSYEQDRALDWGYLTQPEESHRLTRDTRAGDRKPGKQEG</sequence>
<dbReference type="PROSITE" id="PS50972">
    <property type="entry name" value="PTERIN_BINDING"/>
    <property type="match status" value="1"/>
</dbReference>
<dbReference type="SUPFAM" id="SSF51717">
    <property type="entry name" value="Dihydropteroate synthetase-like"/>
    <property type="match status" value="1"/>
</dbReference>
<dbReference type="EMBL" id="SIHJ01000001">
    <property type="protein sequence ID" value="TWT35485.1"/>
    <property type="molecule type" value="Genomic_DNA"/>
</dbReference>
<dbReference type="GO" id="GO:0042558">
    <property type="term" value="P:pteridine-containing compound metabolic process"/>
    <property type="evidence" value="ECO:0007669"/>
    <property type="project" value="InterPro"/>
</dbReference>
<evidence type="ECO:0000313" key="3">
    <source>
        <dbReference type="EMBL" id="TWT35485.1"/>
    </source>
</evidence>
<keyword evidence="4" id="KW-1185">Reference proteome</keyword>